<proteinExistence type="predicted"/>
<feature type="region of interest" description="Disordered" evidence="1">
    <location>
        <begin position="424"/>
        <end position="459"/>
    </location>
</feature>
<keyword evidence="5" id="KW-1185">Reference proteome</keyword>
<dbReference type="Ensembl" id="ENSMMOT00000026700.1">
    <property type="protein sequence ID" value="ENSMMOP00000026256.1"/>
    <property type="gene ID" value="ENSMMOG00000019907.1"/>
</dbReference>
<dbReference type="Pfam" id="PF06567">
    <property type="entry name" value="Neural_ProG_Cyt"/>
    <property type="match status" value="1"/>
</dbReference>
<accession>A0A3Q3XNR2</accession>
<dbReference type="InterPro" id="IPR009505">
    <property type="entry name" value="Neural_ProG_Cyt"/>
</dbReference>
<evidence type="ECO:0000313" key="5">
    <source>
        <dbReference type="Proteomes" id="UP000261620"/>
    </source>
</evidence>
<dbReference type="Proteomes" id="UP000261620">
    <property type="component" value="Unplaced"/>
</dbReference>
<dbReference type="PANTHER" id="PTHR15381:SF1">
    <property type="entry name" value="CHONDROITIN SULFATE PROTEOGLYCAN 5"/>
    <property type="match status" value="1"/>
</dbReference>
<evidence type="ECO:0000256" key="2">
    <source>
        <dbReference type="SAM" id="Phobius"/>
    </source>
</evidence>
<name>A0A3Q3XNR2_MOLML</name>
<sequence length="485" mass="52602">QEAAMARGDSRLGTWQVLLTISMVITPLSVHGRSVRVSVRPTLCVCIYLYMCEDLNARMVLSDDSAEREHLIGAGVGLGSKHPLGSKHHHSHKHAHLDIGEEEPPAGEELTAGGAGPDQPGSPLSDGVITVEFHSPALDPVPSDVALDWTKAPKPQKQKGVDPTAWTLSDFYDYLSPDDDLSALDATPEPEPSPSPPADMEDENPLLAGSPAVPDTMKPNVNSGPSLSAPPMPGLEQGDGLGLGGAIGTDGCRLGFVRSGPGVCVSQCDTEPNFCFNGGVCTVVAGMGAFCRCNMQDYIWNKGTRCDWAVTEFQVMCVVVGVASVMLLLLFMIIVFFAKRLHHLKNENKRLRRRSKYRPQSSEPQTDGLSVSTTADGSQPNVRKLCDTPPTAPQAHTHNLAYYDNIICQVPSYTWEYKPRNPYNHFQEDPAKSPQPKEEGSTNILNCHSPKQENNRPTSVVLDQGHTPNNTEENAEVNMLQNNLV</sequence>
<dbReference type="GO" id="GO:0045202">
    <property type="term" value="C:synapse"/>
    <property type="evidence" value="ECO:0007669"/>
    <property type="project" value="TreeGrafter"/>
</dbReference>
<feature type="domain" description="Neural chondroitin sulphate proteoglycan cytoplasmic" evidence="3">
    <location>
        <begin position="341"/>
        <end position="484"/>
    </location>
</feature>
<evidence type="ECO:0000256" key="1">
    <source>
        <dbReference type="SAM" id="MobiDB-lite"/>
    </source>
</evidence>
<dbReference type="GO" id="GO:0048858">
    <property type="term" value="P:cell projection morphogenesis"/>
    <property type="evidence" value="ECO:0007669"/>
    <property type="project" value="TreeGrafter"/>
</dbReference>
<keyword evidence="2" id="KW-0472">Membrane</keyword>
<keyword evidence="2" id="KW-0812">Transmembrane</keyword>
<feature type="compositionally biased region" description="Basic and acidic residues" evidence="1">
    <location>
        <begin position="426"/>
        <end position="440"/>
    </location>
</feature>
<dbReference type="OMA" id="HRKPYNH"/>
<dbReference type="PANTHER" id="PTHR15381">
    <property type="entry name" value="CHONDROITIN SULFATE PROTEOGLYCAN 5 -RELATED"/>
    <property type="match status" value="1"/>
</dbReference>
<feature type="region of interest" description="Disordered" evidence="1">
    <location>
        <begin position="350"/>
        <end position="390"/>
    </location>
</feature>
<evidence type="ECO:0000313" key="4">
    <source>
        <dbReference type="Ensembl" id="ENSMMOP00000026256.1"/>
    </source>
</evidence>
<reference evidence="4" key="1">
    <citation type="submission" date="2025-08" db="UniProtKB">
        <authorList>
            <consortium name="Ensembl"/>
        </authorList>
    </citation>
    <scope>IDENTIFICATION</scope>
</reference>
<keyword evidence="2" id="KW-1133">Transmembrane helix</keyword>
<dbReference type="AlphaFoldDB" id="A0A3Q3XNR2"/>
<reference evidence="4" key="2">
    <citation type="submission" date="2025-09" db="UniProtKB">
        <authorList>
            <consortium name="Ensembl"/>
        </authorList>
    </citation>
    <scope>IDENTIFICATION</scope>
</reference>
<organism evidence="4 5">
    <name type="scientific">Mola mola</name>
    <name type="common">Ocean sunfish</name>
    <name type="synonym">Tetraodon mola</name>
    <dbReference type="NCBI Taxonomy" id="94237"/>
    <lineage>
        <taxon>Eukaryota</taxon>
        <taxon>Metazoa</taxon>
        <taxon>Chordata</taxon>
        <taxon>Craniata</taxon>
        <taxon>Vertebrata</taxon>
        <taxon>Euteleostomi</taxon>
        <taxon>Actinopterygii</taxon>
        <taxon>Neopterygii</taxon>
        <taxon>Teleostei</taxon>
        <taxon>Neoteleostei</taxon>
        <taxon>Acanthomorphata</taxon>
        <taxon>Eupercaria</taxon>
        <taxon>Tetraodontiformes</taxon>
        <taxon>Molidae</taxon>
        <taxon>Mola</taxon>
    </lineage>
</organism>
<feature type="region of interest" description="Disordered" evidence="1">
    <location>
        <begin position="177"/>
        <end position="240"/>
    </location>
</feature>
<feature type="compositionally biased region" description="Polar residues" evidence="1">
    <location>
        <begin position="358"/>
        <end position="381"/>
    </location>
</feature>
<protein>
    <recommendedName>
        <fullName evidence="3">Neural chondroitin sulphate proteoglycan cytoplasmic domain-containing protein</fullName>
    </recommendedName>
</protein>
<evidence type="ECO:0000259" key="3">
    <source>
        <dbReference type="Pfam" id="PF06567"/>
    </source>
</evidence>
<feature type="transmembrane region" description="Helical" evidence="2">
    <location>
        <begin position="313"/>
        <end position="338"/>
    </location>
</feature>
<feature type="region of interest" description="Disordered" evidence="1">
    <location>
        <begin position="103"/>
        <end position="128"/>
    </location>
</feature>